<keyword evidence="1" id="KW-0472">Membrane</keyword>
<dbReference type="EMBL" id="CACRUF010000052">
    <property type="protein sequence ID" value="VYU25456.1"/>
    <property type="molecule type" value="Genomic_DNA"/>
</dbReference>
<organism evidence="2">
    <name type="scientific">Veillonella dispar</name>
    <dbReference type="NCBI Taxonomy" id="39778"/>
    <lineage>
        <taxon>Bacteria</taxon>
        <taxon>Bacillati</taxon>
        <taxon>Bacillota</taxon>
        <taxon>Negativicutes</taxon>
        <taxon>Veillonellales</taxon>
        <taxon>Veillonellaceae</taxon>
        <taxon>Veillonella</taxon>
    </lineage>
</organism>
<proteinExistence type="predicted"/>
<sequence length="85" mass="9187">MDVDPVPVTSFKIVLAVGPTKLGFPMIYPASSVFTGRFALFKIRPFSSTLNALYWLCDNPLSLGVLILTTVMPFLASSILGPNLP</sequence>
<keyword evidence="1" id="KW-1133">Transmembrane helix</keyword>
<keyword evidence="1" id="KW-0812">Transmembrane</keyword>
<evidence type="ECO:0000256" key="1">
    <source>
        <dbReference type="SAM" id="Phobius"/>
    </source>
</evidence>
<reference evidence="2" key="1">
    <citation type="submission" date="2019-11" db="EMBL/GenBank/DDBJ databases">
        <authorList>
            <person name="Feng L."/>
        </authorList>
    </citation>
    <scope>NUCLEOTIDE SEQUENCE</scope>
    <source>
        <strain evidence="2">VdisparLFYP95</strain>
    </source>
</reference>
<feature type="transmembrane region" description="Helical" evidence="1">
    <location>
        <begin position="61"/>
        <end position="80"/>
    </location>
</feature>
<gene>
    <name evidence="2" type="ORF">VDLFYP95_01911</name>
</gene>
<accession>A0A6N3D8E9</accession>
<name>A0A6N3D8E9_9FIRM</name>
<protein>
    <submittedName>
        <fullName evidence="2">Uncharacterized protein</fullName>
    </submittedName>
</protein>
<dbReference type="AlphaFoldDB" id="A0A6N3D8E9"/>
<feature type="transmembrane region" description="Helical" evidence="1">
    <location>
        <begin position="22"/>
        <end position="40"/>
    </location>
</feature>
<evidence type="ECO:0000313" key="2">
    <source>
        <dbReference type="EMBL" id="VYU25456.1"/>
    </source>
</evidence>